<evidence type="ECO:0000259" key="7">
    <source>
        <dbReference type="Pfam" id="PF10035"/>
    </source>
</evidence>
<keyword evidence="2 6" id="KW-1003">Cell membrane</keyword>
<evidence type="ECO:0000313" key="9">
    <source>
        <dbReference type="EMBL" id="SHH12532.1"/>
    </source>
</evidence>
<dbReference type="InterPro" id="IPR044035">
    <property type="entry name" value="DUF5698"/>
</dbReference>
<evidence type="ECO:0000256" key="2">
    <source>
        <dbReference type="ARBA" id="ARBA00022475"/>
    </source>
</evidence>
<dbReference type="Pfam" id="PF10035">
    <property type="entry name" value="DUF2179"/>
    <property type="match status" value="1"/>
</dbReference>
<evidence type="ECO:0000256" key="4">
    <source>
        <dbReference type="ARBA" id="ARBA00022989"/>
    </source>
</evidence>
<dbReference type="OrthoDB" id="48231at2"/>
<keyword evidence="4 6" id="KW-1133">Transmembrane helix</keyword>
<evidence type="ECO:0000256" key="3">
    <source>
        <dbReference type="ARBA" id="ARBA00022692"/>
    </source>
</evidence>
<dbReference type="InterPro" id="IPR022930">
    <property type="entry name" value="UPF0316"/>
</dbReference>
<evidence type="ECO:0000313" key="10">
    <source>
        <dbReference type="Proteomes" id="UP000184447"/>
    </source>
</evidence>
<protein>
    <recommendedName>
        <fullName evidence="6">UPF0316 protein SAMN02745207_00044</fullName>
    </recommendedName>
</protein>
<dbReference type="Proteomes" id="UP000184447">
    <property type="component" value="Unassembled WGS sequence"/>
</dbReference>
<dbReference type="EMBL" id="FQXM01000002">
    <property type="protein sequence ID" value="SHH12532.1"/>
    <property type="molecule type" value="Genomic_DNA"/>
</dbReference>
<comment type="subcellular location">
    <subcellularLocation>
        <location evidence="1 6">Cell membrane</location>
        <topology evidence="1 6">Multi-pass membrane protein</topology>
    </subcellularLocation>
</comment>
<dbReference type="AlphaFoldDB" id="A0A1M5QER6"/>
<evidence type="ECO:0000256" key="6">
    <source>
        <dbReference type="HAMAP-Rule" id="MF_01515"/>
    </source>
</evidence>
<keyword evidence="3 6" id="KW-0812">Transmembrane</keyword>
<dbReference type="InterPro" id="IPR019264">
    <property type="entry name" value="DUF2179"/>
</dbReference>
<proteinExistence type="inferred from homology"/>
<feature type="transmembrane region" description="Helical" evidence="6">
    <location>
        <begin position="31"/>
        <end position="52"/>
    </location>
</feature>
<dbReference type="PANTHER" id="PTHR40060">
    <property type="entry name" value="UPF0316 PROTEIN YEBE"/>
    <property type="match status" value="1"/>
</dbReference>
<evidence type="ECO:0000259" key="8">
    <source>
        <dbReference type="Pfam" id="PF18955"/>
    </source>
</evidence>
<accession>A0A1M5QER6</accession>
<dbReference type="HAMAP" id="MF_01515">
    <property type="entry name" value="UPF0316"/>
    <property type="match status" value="1"/>
</dbReference>
<feature type="transmembrane region" description="Helical" evidence="6">
    <location>
        <begin position="58"/>
        <end position="78"/>
    </location>
</feature>
<dbReference type="Pfam" id="PF18955">
    <property type="entry name" value="DUF5698"/>
    <property type="match status" value="1"/>
</dbReference>
<feature type="domain" description="DUF5698" evidence="8">
    <location>
        <begin position="19"/>
        <end position="75"/>
    </location>
</feature>
<organism evidence="9 10">
    <name type="scientific">Clostridium grantii DSM 8605</name>
    <dbReference type="NCBI Taxonomy" id="1121316"/>
    <lineage>
        <taxon>Bacteria</taxon>
        <taxon>Bacillati</taxon>
        <taxon>Bacillota</taxon>
        <taxon>Clostridia</taxon>
        <taxon>Eubacteriales</taxon>
        <taxon>Clostridiaceae</taxon>
        <taxon>Clostridium</taxon>
    </lineage>
</organism>
<reference evidence="9 10" key="1">
    <citation type="submission" date="2016-11" db="EMBL/GenBank/DDBJ databases">
        <authorList>
            <person name="Jaros S."/>
            <person name="Januszkiewicz K."/>
            <person name="Wedrychowicz H."/>
        </authorList>
    </citation>
    <scope>NUCLEOTIDE SEQUENCE [LARGE SCALE GENOMIC DNA]</scope>
    <source>
        <strain evidence="9 10">DSM 8605</strain>
    </source>
</reference>
<dbReference type="PANTHER" id="PTHR40060:SF1">
    <property type="entry name" value="UPF0316 PROTEIN YEBE"/>
    <property type="match status" value="1"/>
</dbReference>
<dbReference type="GO" id="GO:0005886">
    <property type="term" value="C:plasma membrane"/>
    <property type="evidence" value="ECO:0007669"/>
    <property type="project" value="UniProtKB-SubCell"/>
</dbReference>
<dbReference type="CDD" id="cd16381">
    <property type="entry name" value="YitT_C_like_1"/>
    <property type="match status" value="1"/>
</dbReference>
<sequence length="174" mass="20022">MRNIILILLLQLMYVPMLTLRTIFMVKNMSFLASLFGFLESLIYVFGLALVFNGDQNIISMVVYAVGFGLGLFVGGYVENKMAIGYTSIQANLFNKNDELIDFLRQKGFGVTVYEGEGRDSIRFKLEILTKRSRETELLKYIDQYDPNAFIVSYEPRKFKGGFLVKSMKNRKFI</sequence>
<feature type="domain" description="DUF2179" evidence="7">
    <location>
        <begin position="109"/>
        <end position="161"/>
    </location>
</feature>
<comment type="similarity">
    <text evidence="6">Belongs to the UPF0316 family.</text>
</comment>
<keyword evidence="10" id="KW-1185">Reference proteome</keyword>
<dbReference type="STRING" id="1121316.SAMN02745207_00044"/>
<gene>
    <name evidence="9" type="ORF">SAMN02745207_00044</name>
</gene>
<evidence type="ECO:0000256" key="5">
    <source>
        <dbReference type="ARBA" id="ARBA00023136"/>
    </source>
</evidence>
<dbReference type="RefSeq" id="WP_073335780.1">
    <property type="nucleotide sequence ID" value="NZ_FQXM01000002.1"/>
</dbReference>
<name>A0A1M5QER6_9CLOT</name>
<keyword evidence="5 6" id="KW-0472">Membrane</keyword>
<feature type="transmembrane region" description="Helical" evidence="6">
    <location>
        <begin position="6"/>
        <end position="24"/>
    </location>
</feature>
<evidence type="ECO:0000256" key="1">
    <source>
        <dbReference type="ARBA" id="ARBA00004651"/>
    </source>
</evidence>
<dbReference type="NCBIfam" id="NF003194">
    <property type="entry name" value="PRK04164.1-5"/>
    <property type="match status" value="1"/>
</dbReference>